<dbReference type="PANTHER" id="PTHR10954">
    <property type="entry name" value="RIBONUCLEASE H2 SUBUNIT A"/>
    <property type="match status" value="1"/>
</dbReference>
<keyword evidence="12 14" id="KW-0464">Manganese</keyword>
<dbReference type="SUPFAM" id="SSF52980">
    <property type="entry name" value="Restriction endonuclease-like"/>
    <property type="match status" value="1"/>
</dbReference>
<dbReference type="InterPro" id="IPR011856">
    <property type="entry name" value="tRNA_endonuc-like_dom_sf"/>
</dbReference>
<dbReference type="GO" id="GO:0032299">
    <property type="term" value="C:ribonuclease H2 complex"/>
    <property type="evidence" value="ECO:0007669"/>
    <property type="project" value="TreeGrafter"/>
</dbReference>
<dbReference type="InterPro" id="IPR012337">
    <property type="entry name" value="RNaseH-like_sf"/>
</dbReference>
<dbReference type="EC" id="3.1.26.4" evidence="14"/>
<keyword evidence="8 14" id="KW-0540">Nuclease</keyword>
<dbReference type="SUPFAM" id="SSF53098">
    <property type="entry name" value="Ribonuclease H-like"/>
    <property type="match status" value="1"/>
</dbReference>
<dbReference type="Gene3D" id="3.40.1350.10">
    <property type="match status" value="1"/>
</dbReference>
<reference evidence="18" key="1">
    <citation type="submission" date="2020-10" db="EMBL/GenBank/DDBJ databases">
        <authorList>
            <person name="Gilroy R."/>
        </authorList>
    </citation>
    <scope>NUCLEOTIDE SEQUENCE</scope>
    <source>
        <strain evidence="18">4509</strain>
    </source>
</reference>
<comment type="function">
    <text evidence="3 14 16">Endonuclease that specifically degrades the RNA of RNA-DNA hybrids.</text>
</comment>
<sequence length="324" mass="35662">MTLREFDASLYANRLCGVDEAGRGPLAGDVYAAAVILPKEYDLEGLNDSKKLTPKKREKLFDEIQAQAVSFCIAKATVAEIEELNILNAAMLAMGRAVAGLSLTPDLVLVDGNRDPNLGLPTRLIVSGDATSASIAAASILAKVARDRSMEELAKEYPQYQFEKHKGYGTALHYAMLDAYGESPVHRHSFLKKYYQAKEHPELVKKPLGAQGEDFAADWLEQNGYEVLARQYHTALGEVDLIAQNGEALCFVEVKTRSKRQAEPARAAVGKAKQKKVGLAALEYLEKHPTGLPVRFDVAEVYGKVGQFTMEYLENAFAPPEWEK</sequence>
<comment type="similarity">
    <text evidence="6 14 16">Belongs to the RNase HII family.</text>
</comment>
<feature type="binding site" evidence="14 15">
    <location>
        <position position="19"/>
    </location>
    <ligand>
        <name>a divalent metal cation</name>
        <dbReference type="ChEBI" id="CHEBI:60240"/>
    </ligand>
</feature>
<accession>A0A9D1IQN8</accession>
<dbReference type="Pfam" id="PF02021">
    <property type="entry name" value="UPF0102"/>
    <property type="match status" value="1"/>
</dbReference>
<dbReference type="NCBIfam" id="NF000594">
    <property type="entry name" value="PRK00015.1-1"/>
    <property type="match status" value="1"/>
</dbReference>
<reference evidence="18" key="2">
    <citation type="journal article" date="2021" name="PeerJ">
        <title>Extensive microbial diversity within the chicken gut microbiome revealed by metagenomics and culture.</title>
        <authorList>
            <person name="Gilroy R."/>
            <person name="Ravi A."/>
            <person name="Getino M."/>
            <person name="Pursley I."/>
            <person name="Horton D.L."/>
            <person name="Alikhan N.F."/>
            <person name="Baker D."/>
            <person name="Gharbi K."/>
            <person name="Hall N."/>
            <person name="Watson M."/>
            <person name="Adriaenssens E.M."/>
            <person name="Foster-Nyarko E."/>
            <person name="Jarju S."/>
            <person name="Secka A."/>
            <person name="Antonio M."/>
            <person name="Oren A."/>
            <person name="Chaudhuri R.R."/>
            <person name="La Ragione R."/>
            <person name="Hildebrand F."/>
            <person name="Pallen M.J."/>
        </authorList>
    </citation>
    <scope>NUCLEOTIDE SEQUENCE</scope>
    <source>
        <strain evidence="18">4509</strain>
    </source>
</reference>
<evidence type="ECO:0000256" key="5">
    <source>
        <dbReference type="ARBA" id="ARBA00006738"/>
    </source>
</evidence>
<evidence type="ECO:0000313" key="19">
    <source>
        <dbReference type="Proteomes" id="UP000824082"/>
    </source>
</evidence>
<comment type="similarity">
    <text evidence="5 13">Belongs to the UPF0102 family.</text>
</comment>
<dbReference type="InterPro" id="IPR022898">
    <property type="entry name" value="RNase_HII"/>
</dbReference>
<keyword evidence="9 14" id="KW-0479">Metal-binding</keyword>
<comment type="cofactor">
    <cofactor evidence="14 15">
        <name>Mn(2+)</name>
        <dbReference type="ChEBI" id="CHEBI:29035"/>
    </cofactor>
    <cofactor evidence="14 15">
        <name>Mg(2+)</name>
        <dbReference type="ChEBI" id="CHEBI:18420"/>
    </cofactor>
    <text evidence="14 15">Manganese or magnesium. Binds 1 divalent metal ion per monomer in the absence of substrate. May bind a second metal ion after substrate binding.</text>
</comment>
<evidence type="ECO:0000256" key="13">
    <source>
        <dbReference type="HAMAP-Rule" id="MF_00048"/>
    </source>
</evidence>
<evidence type="ECO:0000256" key="8">
    <source>
        <dbReference type="ARBA" id="ARBA00022722"/>
    </source>
</evidence>
<evidence type="ECO:0000256" key="7">
    <source>
        <dbReference type="ARBA" id="ARBA00022490"/>
    </source>
</evidence>
<evidence type="ECO:0000256" key="4">
    <source>
        <dbReference type="ARBA" id="ARBA00004496"/>
    </source>
</evidence>
<evidence type="ECO:0000256" key="2">
    <source>
        <dbReference type="ARBA" id="ARBA00001946"/>
    </source>
</evidence>
<dbReference type="PROSITE" id="PS51975">
    <property type="entry name" value="RNASE_H_2"/>
    <property type="match status" value="1"/>
</dbReference>
<dbReference type="GO" id="GO:0030145">
    <property type="term" value="F:manganese ion binding"/>
    <property type="evidence" value="ECO:0007669"/>
    <property type="project" value="UniProtKB-UniRule"/>
</dbReference>
<keyword evidence="7 14" id="KW-0963">Cytoplasm</keyword>
<dbReference type="EMBL" id="DVMX01000117">
    <property type="protein sequence ID" value="HIU42095.1"/>
    <property type="molecule type" value="Genomic_DNA"/>
</dbReference>
<evidence type="ECO:0000256" key="1">
    <source>
        <dbReference type="ARBA" id="ARBA00000077"/>
    </source>
</evidence>
<feature type="domain" description="RNase H type-2" evidence="17">
    <location>
        <begin position="13"/>
        <end position="202"/>
    </location>
</feature>
<comment type="catalytic activity">
    <reaction evidence="1 14 15 16">
        <text>Endonucleolytic cleavage to 5'-phosphomonoester.</text>
        <dbReference type="EC" id="3.1.26.4"/>
    </reaction>
</comment>
<evidence type="ECO:0000256" key="14">
    <source>
        <dbReference type="HAMAP-Rule" id="MF_00052"/>
    </source>
</evidence>
<feature type="binding site" evidence="14 15">
    <location>
        <position position="111"/>
    </location>
    <ligand>
        <name>a divalent metal cation</name>
        <dbReference type="ChEBI" id="CHEBI:60240"/>
    </ligand>
</feature>
<dbReference type="NCBIfam" id="NF000595">
    <property type="entry name" value="PRK00015.1-3"/>
    <property type="match status" value="1"/>
</dbReference>
<evidence type="ECO:0000259" key="17">
    <source>
        <dbReference type="PROSITE" id="PS51975"/>
    </source>
</evidence>
<evidence type="ECO:0000256" key="11">
    <source>
        <dbReference type="ARBA" id="ARBA00022801"/>
    </source>
</evidence>
<dbReference type="GO" id="GO:0006298">
    <property type="term" value="P:mismatch repair"/>
    <property type="evidence" value="ECO:0007669"/>
    <property type="project" value="TreeGrafter"/>
</dbReference>
<keyword evidence="10 14" id="KW-0255">Endonuclease</keyword>
<evidence type="ECO:0000313" key="18">
    <source>
        <dbReference type="EMBL" id="HIU42095.1"/>
    </source>
</evidence>
<feature type="binding site" evidence="14 15">
    <location>
        <position position="20"/>
    </location>
    <ligand>
        <name>a divalent metal cation</name>
        <dbReference type="ChEBI" id="CHEBI:60240"/>
    </ligand>
</feature>
<comment type="subcellular location">
    <subcellularLocation>
        <location evidence="4 14">Cytoplasm</location>
    </subcellularLocation>
</comment>
<dbReference type="CDD" id="cd07182">
    <property type="entry name" value="RNase_HII_bacteria_HII_like"/>
    <property type="match status" value="1"/>
</dbReference>
<dbReference type="InterPro" id="IPR036397">
    <property type="entry name" value="RNaseH_sf"/>
</dbReference>
<dbReference type="HAMAP" id="MF_00048">
    <property type="entry name" value="UPF0102"/>
    <property type="match status" value="1"/>
</dbReference>
<dbReference type="InterPro" id="IPR011335">
    <property type="entry name" value="Restrct_endonuc-II-like"/>
</dbReference>
<evidence type="ECO:0000256" key="3">
    <source>
        <dbReference type="ARBA" id="ARBA00004065"/>
    </source>
</evidence>
<evidence type="ECO:0000256" key="9">
    <source>
        <dbReference type="ARBA" id="ARBA00022723"/>
    </source>
</evidence>
<dbReference type="InterPro" id="IPR003509">
    <property type="entry name" value="UPF0102_YraN-like"/>
</dbReference>
<gene>
    <name evidence="14 18" type="primary">rnhB</name>
    <name evidence="18" type="ORF">IAD19_06030</name>
</gene>
<proteinExistence type="inferred from homology"/>
<dbReference type="FunFam" id="3.30.420.10:FF:000006">
    <property type="entry name" value="Ribonuclease HII"/>
    <property type="match status" value="1"/>
</dbReference>
<evidence type="ECO:0000256" key="6">
    <source>
        <dbReference type="ARBA" id="ARBA00007383"/>
    </source>
</evidence>
<evidence type="ECO:0000256" key="10">
    <source>
        <dbReference type="ARBA" id="ARBA00022759"/>
    </source>
</evidence>
<evidence type="ECO:0000256" key="12">
    <source>
        <dbReference type="ARBA" id="ARBA00023211"/>
    </source>
</evidence>
<dbReference type="GO" id="GO:0043137">
    <property type="term" value="P:DNA replication, removal of RNA primer"/>
    <property type="evidence" value="ECO:0007669"/>
    <property type="project" value="TreeGrafter"/>
</dbReference>
<comment type="cofactor">
    <cofactor evidence="2">
        <name>Mg(2+)</name>
        <dbReference type="ChEBI" id="CHEBI:18420"/>
    </cofactor>
</comment>
<organism evidence="18 19">
    <name type="scientific">Candidatus Egerieicola faecale</name>
    <dbReference type="NCBI Taxonomy" id="2840774"/>
    <lineage>
        <taxon>Bacteria</taxon>
        <taxon>Bacillati</taxon>
        <taxon>Bacillota</taxon>
        <taxon>Clostridia</taxon>
        <taxon>Eubacteriales</taxon>
        <taxon>Oscillospiraceae</taxon>
        <taxon>Oscillospiraceae incertae sedis</taxon>
        <taxon>Candidatus Egerieicola</taxon>
    </lineage>
</organism>
<dbReference type="HAMAP" id="MF_00052_B">
    <property type="entry name" value="RNase_HII_B"/>
    <property type="match status" value="1"/>
</dbReference>
<comment type="caution">
    <text evidence="18">The sequence shown here is derived from an EMBL/GenBank/DDBJ whole genome shotgun (WGS) entry which is preliminary data.</text>
</comment>
<dbReference type="GO" id="GO:0005737">
    <property type="term" value="C:cytoplasm"/>
    <property type="evidence" value="ECO:0007669"/>
    <property type="project" value="UniProtKB-SubCell"/>
</dbReference>
<protein>
    <recommendedName>
        <fullName evidence="13 14">Multifunctional fusion protein</fullName>
    </recommendedName>
    <domain>
        <recommendedName>
            <fullName evidence="14">Ribonuclease HII</fullName>
            <shortName evidence="14">RNase HII</shortName>
            <ecNumber evidence="14">3.1.26.4</ecNumber>
        </recommendedName>
    </domain>
    <domain>
        <recommendedName>
            <fullName evidence="13">UPF0102 protein IAD19_06030</fullName>
        </recommendedName>
    </domain>
</protein>
<dbReference type="InterPro" id="IPR024567">
    <property type="entry name" value="RNase_HII/HIII_dom"/>
</dbReference>
<evidence type="ECO:0000256" key="15">
    <source>
        <dbReference type="PROSITE-ProRule" id="PRU01319"/>
    </source>
</evidence>
<keyword evidence="11 14" id="KW-0378">Hydrolase</keyword>
<evidence type="ECO:0000256" key="16">
    <source>
        <dbReference type="RuleBase" id="RU003515"/>
    </source>
</evidence>
<dbReference type="Proteomes" id="UP000824082">
    <property type="component" value="Unassembled WGS sequence"/>
</dbReference>
<dbReference type="Pfam" id="PF01351">
    <property type="entry name" value="RNase_HII"/>
    <property type="match status" value="1"/>
</dbReference>
<dbReference type="GO" id="GO:0004523">
    <property type="term" value="F:RNA-DNA hybrid ribonuclease activity"/>
    <property type="evidence" value="ECO:0007669"/>
    <property type="project" value="UniProtKB-UniRule"/>
</dbReference>
<dbReference type="InterPro" id="IPR001352">
    <property type="entry name" value="RNase_HII/HIII"/>
</dbReference>
<dbReference type="Gene3D" id="3.30.420.10">
    <property type="entry name" value="Ribonuclease H-like superfamily/Ribonuclease H"/>
    <property type="match status" value="1"/>
</dbReference>
<dbReference type="NCBIfam" id="NF000596">
    <property type="entry name" value="PRK00015.1-4"/>
    <property type="match status" value="1"/>
</dbReference>
<dbReference type="PANTHER" id="PTHR10954:SF18">
    <property type="entry name" value="RIBONUCLEASE HII"/>
    <property type="match status" value="1"/>
</dbReference>
<dbReference type="GO" id="GO:0003723">
    <property type="term" value="F:RNA binding"/>
    <property type="evidence" value="ECO:0007669"/>
    <property type="project" value="UniProtKB-UniRule"/>
</dbReference>
<name>A0A9D1IQN8_9FIRM</name>
<dbReference type="AlphaFoldDB" id="A0A9D1IQN8"/>
<dbReference type="CDD" id="cd20736">
    <property type="entry name" value="PoNe_Nuclease"/>
    <property type="match status" value="1"/>
</dbReference>